<keyword evidence="1" id="KW-0472">Membrane</keyword>
<comment type="caution">
    <text evidence="2">The sequence shown here is derived from an EMBL/GenBank/DDBJ whole genome shotgun (WGS) entry which is preliminary data.</text>
</comment>
<dbReference type="RefSeq" id="WP_207336962.1">
    <property type="nucleotide sequence ID" value="NZ_JAFMYU010000016.1"/>
</dbReference>
<feature type="transmembrane region" description="Helical" evidence="1">
    <location>
        <begin position="111"/>
        <end position="130"/>
    </location>
</feature>
<dbReference type="Proteomes" id="UP000664795">
    <property type="component" value="Unassembled WGS sequence"/>
</dbReference>
<keyword evidence="1" id="KW-1133">Transmembrane helix</keyword>
<protein>
    <submittedName>
        <fullName evidence="2">Uncharacterized protein</fullName>
    </submittedName>
</protein>
<dbReference type="EMBL" id="JAFMYU010000016">
    <property type="protein sequence ID" value="MBO0932995.1"/>
    <property type="molecule type" value="Genomic_DNA"/>
</dbReference>
<feature type="transmembrane region" description="Helical" evidence="1">
    <location>
        <begin position="142"/>
        <end position="164"/>
    </location>
</feature>
<evidence type="ECO:0000313" key="3">
    <source>
        <dbReference type="Proteomes" id="UP000664795"/>
    </source>
</evidence>
<accession>A0A939K269</accession>
<evidence type="ECO:0000256" key="1">
    <source>
        <dbReference type="SAM" id="Phobius"/>
    </source>
</evidence>
<proteinExistence type="predicted"/>
<evidence type="ECO:0000313" key="2">
    <source>
        <dbReference type="EMBL" id="MBO0932995.1"/>
    </source>
</evidence>
<name>A0A939K269_9BACT</name>
<keyword evidence="1" id="KW-0812">Transmembrane</keyword>
<organism evidence="2 3">
    <name type="scientific">Fibrella aquatilis</name>
    <dbReference type="NCBI Taxonomy" id="2817059"/>
    <lineage>
        <taxon>Bacteria</taxon>
        <taxon>Pseudomonadati</taxon>
        <taxon>Bacteroidota</taxon>
        <taxon>Cytophagia</taxon>
        <taxon>Cytophagales</taxon>
        <taxon>Spirosomataceae</taxon>
        <taxon>Fibrella</taxon>
    </lineage>
</organism>
<reference evidence="2 3" key="1">
    <citation type="submission" date="2021-03" db="EMBL/GenBank/DDBJ databases">
        <title>Fibrella sp. HMF5036 genome sequencing and assembly.</title>
        <authorList>
            <person name="Kang H."/>
            <person name="Kim H."/>
            <person name="Bae S."/>
            <person name="Joh K."/>
        </authorList>
    </citation>
    <scope>NUCLEOTIDE SEQUENCE [LARGE SCALE GENOMIC DNA]</scope>
    <source>
        <strain evidence="2 3">HMF5036</strain>
    </source>
</reference>
<dbReference type="AlphaFoldDB" id="A0A939K269"/>
<keyword evidence="3" id="KW-1185">Reference proteome</keyword>
<gene>
    <name evidence="2" type="ORF">J2I48_18445</name>
</gene>
<sequence>MKTLTNQELDHLRSRLYRSGATPSQATALLPLMAQEVEHYMWIGLPFASAVDKVELEANDSPVRYLREKHYNTLVMDNEDPSQQTDLDDIVFAHRNRDYGAYDLRKTYNSALINAIIMTVGLVLLLLAALDAFQRGEWVYLSWAGLAWVVGIHLVGFASFRFYIAQVDSMQ</sequence>